<feature type="transmembrane region" description="Helical" evidence="7">
    <location>
        <begin position="173"/>
        <end position="194"/>
    </location>
</feature>
<evidence type="ECO:0000256" key="5">
    <source>
        <dbReference type="ARBA" id="ARBA00022989"/>
    </source>
</evidence>
<dbReference type="OrthoDB" id="9770347at2"/>
<evidence type="ECO:0000256" key="3">
    <source>
        <dbReference type="ARBA" id="ARBA00022475"/>
    </source>
</evidence>
<keyword evidence="4 7" id="KW-0812">Transmembrane</keyword>
<dbReference type="AlphaFoldDB" id="A0A062UBS2"/>
<dbReference type="STRING" id="1280946.HY29_10260"/>
<evidence type="ECO:0000313" key="8">
    <source>
        <dbReference type="EMBL" id="KCZ55742.1"/>
    </source>
</evidence>
<evidence type="ECO:0000313" key="9">
    <source>
        <dbReference type="Proteomes" id="UP000027037"/>
    </source>
</evidence>
<feature type="transmembrane region" description="Helical" evidence="7">
    <location>
        <begin position="358"/>
        <end position="376"/>
    </location>
</feature>
<dbReference type="Proteomes" id="UP000027037">
    <property type="component" value="Unassembled WGS sequence"/>
</dbReference>
<evidence type="ECO:0000256" key="1">
    <source>
        <dbReference type="ARBA" id="ARBA00004651"/>
    </source>
</evidence>
<feature type="transmembrane region" description="Helical" evidence="7">
    <location>
        <begin position="246"/>
        <end position="269"/>
    </location>
</feature>
<organism evidence="8 9">
    <name type="scientific">Hyphomonas beringensis</name>
    <dbReference type="NCBI Taxonomy" id="1280946"/>
    <lineage>
        <taxon>Bacteria</taxon>
        <taxon>Pseudomonadati</taxon>
        <taxon>Pseudomonadota</taxon>
        <taxon>Alphaproteobacteria</taxon>
        <taxon>Hyphomonadales</taxon>
        <taxon>Hyphomonadaceae</taxon>
        <taxon>Hyphomonas</taxon>
    </lineage>
</organism>
<evidence type="ECO:0000256" key="2">
    <source>
        <dbReference type="ARBA" id="ARBA00007430"/>
    </source>
</evidence>
<dbReference type="Pfam" id="PF13440">
    <property type="entry name" value="Polysacc_synt_3"/>
    <property type="match status" value="1"/>
</dbReference>
<dbReference type="PANTHER" id="PTHR30250">
    <property type="entry name" value="PST FAMILY PREDICTED COLANIC ACID TRANSPORTER"/>
    <property type="match status" value="1"/>
</dbReference>
<comment type="caution">
    <text evidence="8">The sequence shown here is derived from an EMBL/GenBank/DDBJ whole genome shotgun (WGS) entry which is preliminary data.</text>
</comment>
<dbReference type="PANTHER" id="PTHR30250:SF10">
    <property type="entry name" value="LIPOPOLYSACCHARIDE BIOSYNTHESIS PROTEIN WZXC"/>
    <property type="match status" value="1"/>
</dbReference>
<feature type="transmembrane region" description="Helical" evidence="7">
    <location>
        <begin position="414"/>
        <end position="438"/>
    </location>
</feature>
<comment type="similarity">
    <text evidence="2">Belongs to the polysaccharide synthase family.</text>
</comment>
<evidence type="ECO:0000256" key="6">
    <source>
        <dbReference type="ARBA" id="ARBA00023136"/>
    </source>
</evidence>
<sequence>MTSPSVIKRAVRSAIWMFADTWGSALFGLVSFTLMARFLGPDPYGVMALAALIFGVVGIFVGAPLTESIQQREEVSPDHLDTTFWLNSGLTVLFAIPIVVFAGPLSVLVSSEQVGEILPALSLVMVIGSISAVPGALLERNLHQHKVVMLGAGAGMIATLVALFLAWAGFGVWALVANMAISTMIMTVGSFWLSGWRPGFRISRQAFLDLFAFNTDTILTYLIGYVDNAIPRFLLSIIGGERAVGLLSIAHTISGMLTGMLMGPFNEIAMNVIARLQSDRRMLRDLLDRVFTLTTTLLYPSTLGLAAIVPFLVPLMFGEEWQGAVLPLQILLVLGIRDATGTFNISILRGVGDTRSPILILSVGTLLLAALAPVLMPYGVAGIAAMIALRTFLTWPLSATLVERAAGYPARHQFLVGWRSLLCSLVMFASVMLLPIVLPADWPAAAIIAVMVTAGVAIYAGLMWLAAGRQIDEIKSALKWFRSHDDILPEPA</sequence>
<comment type="subcellular location">
    <subcellularLocation>
        <location evidence="1">Cell membrane</location>
        <topology evidence="1">Multi-pass membrane protein</topology>
    </subcellularLocation>
</comment>
<evidence type="ECO:0000256" key="7">
    <source>
        <dbReference type="SAM" id="Phobius"/>
    </source>
</evidence>
<feature type="transmembrane region" description="Helical" evidence="7">
    <location>
        <begin position="290"/>
        <end position="313"/>
    </location>
</feature>
<proteinExistence type="inferred from homology"/>
<dbReference type="EMBL" id="AWFF01000027">
    <property type="protein sequence ID" value="KCZ55742.1"/>
    <property type="molecule type" value="Genomic_DNA"/>
</dbReference>
<feature type="transmembrane region" description="Helical" evidence="7">
    <location>
        <begin position="117"/>
        <end position="138"/>
    </location>
</feature>
<dbReference type="eggNOG" id="COG2244">
    <property type="taxonomic scope" value="Bacteria"/>
</dbReference>
<dbReference type="InterPro" id="IPR050833">
    <property type="entry name" value="Poly_Biosynth_Transport"/>
</dbReference>
<dbReference type="GO" id="GO:0005886">
    <property type="term" value="C:plasma membrane"/>
    <property type="evidence" value="ECO:0007669"/>
    <property type="project" value="UniProtKB-SubCell"/>
</dbReference>
<feature type="transmembrane region" description="Helical" evidence="7">
    <location>
        <begin position="21"/>
        <end position="39"/>
    </location>
</feature>
<keyword evidence="3" id="KW-1003">Cell membrane</keyword>
<feature type="transmembrane region" description="Helical" evidence="7">
    <location>
        <begin position="444"/>
        <end position="466"/>
    </location>
</feature>
<feature type="transmembrane region" description="Helical" evidence="7">
    <location>
        <begin position="147"/>
        <end position="167"/>
    </location>
</feature>
<keyword evidence="6 7" id="KW-0472">Membrane</keyword>
<dbReference type="RefSeq" id="WP_034792929.1">
    <property type="nucleotide sequence ID" value="NZ_AWFF01000027.1"/>
</dbReference>
<dbReference type="PATRIC" id="fig|1280946.3.peg.848"/>
<feature type="transmembrane region" description="Helical" evidence="7">
    <location>
        <begin position="45"/>
        <end position="63"/>
    </location>
</feature>
<reference evidence="8 9" key="1">
    <citation type="journal article" date="2014" name="Antonie Van Leeuwenhoek">
        <title>Hyphomonas beringensis sp. nov. and Hyphomonas chukchiensis sp. nov., isolated from surface seawater of the Bering Sea and Chukchi Sea.</title>
        <authorList>
            <person name="Li C."/>
            <person name="Lai Q."/>
            <person name="Li G."/>
            <person name="Dong C."/>
            <person name="Wang J."/>
            <person name="Liao Y."/>
            <person name="Shao Z."/>
        </authorList>
    </citation>
    <scope>NUCLEOTIDE SEQUENCE [LARGE SCALE GENOMIC DNA]</scope>
    <source>
        <strain evidence="8 9">25B14_1</strain>
    </source>
</reference>
<protein>
    <submittedName>
        <fullName evidence="8">Uncharacterized protein</fullName>
    </submittedName>
</protein>
<evidence type="ECO:0000256" key="4">
    <source>
        <dbReference type="ARBA" id="ARBA00022692"/>
    </source>
</evidence>
<keyword evidence="9" id="KW-1185">Reference proteome</keyword>
<name>A0A062UBS2_9PROT</name>
<gene>
    <name evidence="8" type="ORF">HY29_10260</name>
</gene>
<accession>A0A062UBS2</accession>
<feature type="transmembrane region" description="Helical" evidence="7">
    <location>
        <begin position="84"/>
        <end position="105"/>
    </location>
</feature>
<keyword evidence="5 7" id="KW-1133">Transmembrane helix</keyword>